<dbReference type="InterPro" id="IPR001138">
    <property type="entry name" value="Zn2Cys6_DnaBD"/>
</dbReference>
<dbReference type="GO" id="GO:0008270">
    <property type="term" value="F:zinc ion binding"/>
    <property type="evidence" value="ECO:0007669"/>
    <property type="project" value="InterPro"/>
</dbReference>
<reference evidence="10" key="1">
    <citation type="submission" date="2014-01" db="EMBL/GenBank/DDBJ databases">
        <title>The genome of the white-rot fungus Pycnoporus cinnabarinus: a basidiomycete model with a versatile arsenal for lignocellulosic biomass breakdown.</title>
        <authorList>
            <person name="Levasseur A."/>
            <person name="Lomascolo A."/>
            <person name="Ruiz-Duenas F.J."/>
            <person name="Uzan E."/>
            <person name="Piumi F."/>
            <person name="Kues U."/>
            <person name="Ram A.F.J."/>
            <person name="Murat C."/>
            <person name="Haon M."/>
            <person name="Benoit I."/>
            <person name="Arfi Y."/>
            <person name="Chevret D."/>
            <person name="Drula E."/>
            <person name="Kwon M.J."/>
            <person name="Gouret P."/>
            <person name="Lesage-Meessen L."/>
            <person name="Lombard V."/>
            <person name="Mariette J."/>
            <person name="Noirot C."/>
            <person name="Park J."/>
            <person name="Patyshakuliyeva A."/>
            <person name="Wieneger R.A.B."/>
            <person name="Wosten H.A.B."/>
            <person name="Martin F."/>
            <person name="Coutinho P.M."/>
            <person name="de Vries R."/>
            <person name="Martinez A.T."/>
            <person name="Klopp C."/>
            <person name="Pontarotti P."/>
            <person name="Henrissat B."/>
            <person name="Record E."/>
        </authorList>
    </citation>
    <scope>NUCLEOTIDE SEQUENCE [LARGE SCALE GENOMIC DNA]</scope>
    <source>
        <strain evidence="10">BRFM137</strain>
    </source>
</reference>
<dbReference type="InterPro" id="IPR036864">
    <property type="entry name" value="Zn2-C6_fun-type_DNA-bd_sf"/>
</dbReference>
<organism evidence="10 11">
    <name type="scientific">Pycnoporus cinnabarinus</name>
    <name type="common">Cinnabar-red polypore</name>
    <name type="synonym">Trametes cinnabarina</name>
    <dbReference type="NCBI Taxonomy" id="5643"/>
    <lineage>
        <taxon>Eukaryota</taxon>
        <taxon>Fungi</taxon>
        <taxon>Dikarya</taxon>
        <taxon>Basidiomycota</taxon>
        <taxon>Agaricomycotina</taxon>
        <taxon>Agaricomycetes</taxon>
        <taxon>Polyporales</taxon>
        <taxon>Polyporaceae</taxon>
        <taxon>Trametes</taxon>
    </lineage>
</organism>
<evidence type="ECO:0000256" key="6">
    <source>
        <dbReference type="ARBA" id="ARBA00023163"/>
    </source>
</evidence>
<name>A0A060SGR8_PYCCI</name>
<dbReference type="SUPFAM" id="SSF57701">
    <property type="entry name" value="Zn2/Cys6 DNA-binding domain"/>
    <property type="match status" value="1"/>
</dbReference>
<dbReference type="OMA" id="GYECEYV"/>
<proteinExistence type="predicted"/>
<feature type="compositionally biased region" description="Low complexity" evidence="8">
    <location>
        <begin position="367"/>
        <end position="384"/>
    </location>
</feature>
<dbReference type="SMART" id="SM00066">
    <property type="entry name" value="GAL4"/>
    <property type="match status" value="1"/>
</dbReference>
<keyword evidence="2" id="KW-0479">Metal-binding</keyword>
<keyword evidence="3" id="KW-0862">Zinc</keyword>
<dbReference type="Gene3D" id="4.10.240.10">
    <property type="entry name" value="Zn(2)-C6 fungal-type DNA-binding domain"/>
    <property type="match status" value="1"/>
</dbReference>
<dbReference type="PROSITE" id="PS00463">
    <property type="entry name" value="ZN2_CY6_FUNGAL_1"/>
    <property type="match status" value="1"/>
</dbReference>
<protein>
    <recommendedName>
        <fullName evidence="9">Zn(2)-C6 fungal-type domain-containing protein</fullName>
    </recommendedName>
</protein>
<dbReference type="AlphaFoldDB" id="A0A060SGR8"/>
<evidence type="ECO:0000256" key="2">
    <source>
        <dbReference type="ARBA" id="ARBA00022723"/>
    </source>
</evidence>
<feature type="region of interest" description="Disordered" evidence="8">
    <location>
        <begin position="346"/>
        <end position="384"/>
    </location>
</feature>
<evidence type="ECO:0000259" key="9">
    <source>
        <dbReference type="PROSITE" id="PS50048"/>
    </source>
</evidence>
<evidence type="ECO:0000256" key="1">
    <source>
        <dbReference type="ARBA" id="ARBA00004123"/>
    </source>
</evidence>
<comment type="subcellular location">
    <subcellularLocation>
        <location evidence="1">Nucleus</location>
    </subcellularLocation>
</comment>
<evidence type="ECO:0000256" key="5">
    <source>
        <dbReference type="ARBA" id="ARBA00023125"/>
    </source>
</evidence>
<evidence type="ECO:0000256" key="8">
    <source>
        <dbReference type="SAM" id="MobiDB-lite"/>
    </source>
</evidence>
<comment type="caution">
    <text evidence="10">The sequence shown here is derived from an EMBL/GenBank/DDBJ whole genome shotgun (WGS) entry which is preliminary data.</text>
</comment>
<keyword evidence="5" id="KW-0238">DNA-binding</keyword>
<keyword evidence="7" id="KW-0539">Nucleus</keyword>
<keyword evidence="4" id="KW-0805">Transcription regulation</keyword>
<feature type="domain" description="Zn(2)-C6 fungal-type" evidence="9">
    <location>
        <begin position="170"/>
        <end position="200"/>
    </location>
</feature>
<dbReference type="STRING" id="5643.A0A060SGR8"/>
<dbReference type="HOGENOM" id="CLU_586798_0_0_1"/>
<gene>
    <name evidence="10" type="ORF">BN946_scf185014.g70</name>
</gene>
<dbReference type="PANTHER" id="PTHR31313:SF81">
    <property type="entry name" value="TY1 ENHANCER ACTIVATOR"/>
    <property type="match status" value="1"/>
</dbReference>
<dbReference type="CDD" id="cd00067">
    <property type="entry name" value="GAL4"/>
    <property type="match status" value="1"/>
</dbReference>
<keyword evidence="6" id="KW-0804">Transcription</keyword>
<dbReference type="GO" id="GO:0003677">
    <property type="term" value="F:DNA binding"/>
    <property type="evidence" value="ECO:0007669"/>
    <property type="project" value="UniProtKB-KW"/>
</dbReference>
<evidence type="ECO:0000256" key="4">
    <source>
        <dbReference type="ARBA" id="ARBA00023015"/>
    </source>
</evidence>
<evidence type="ECO:0000256" key="3">
    <source>
        <dbReference type="ARBA" id="ARBA00022833"/>
    </source>
</evidence>
<dbReference type="GO" id="GO:0000981">
    <property type="term" value="F:DNA-binding transcription factor activity, RNA polymerase II-specific"/>
    <property type="evidence" value="ECO:0007669"/>
    <property type="project" value="InterPro"/>
</dbReference>
<dbReference type="PANTHER" id="PTHR31313">
    <property type="entry name" value="TY1 ENHANCER ACTIVATOR"/>
    <property type="match status" value="1"/>
</dbReference>
<accession>A0A060SGR8</accession>
<dbReference type="Proteomes" id="UP000029665">
    <property type="component" value="Unassembled WGS sequence"/>
</dbReference>
<keyword evidence="11" id="KW-1185">Reference proteome</keyword>
<dbReference type="EMBL" id="CCBP010000122">
    <property type="protein sequence ID" value="CDO73600.1"/>
    <property type="molecule type" value="Genomic_DNA"/>
</dbReference>
<dbReference type="Pfam" id="PF00172">
    <property type="entry name" value="Zn_clus"/>
    <property type="match status" value="1"/>
</dbReference>
<evidence type="ECO:0000313" key="11">
    <source>
        <dbReference type="Proteomes" id="UP000029665"/>
    </source>
</evidence>
<dbReference type="GO" id="GO:0005634">
    <property type="term" value="C:nucleus"/>
    <property type="evidence" value="ECO:0007669"/>
    <property type="project" value="UniProtKB-SubCell"/>
</dbReference>
<dbReference type="OrthoDB" id="2441642at2759"/>
<evidence type="ECO:0000256" key="7">
    <source>
        <dbReference type="ARBA" id="ARBA00023242"/>
    </source>
</evidence>
<dbReference type="InterPro" id="IPR051615">
    <property type="entry name" value="Transcr_Regulatory_Elem"/>
</dbReference>
<evidence type="ECO:0000313" key="10">
    <source>
        <dbReference type="EMBL" id="CDO73600.1"/>
    </source>
</evidence>
<sequence length="466" mass="50774">MTIDPATLQALALAQAQQQQQQPFLQQQRQLQQSGSWVGVDPALHNGYLGSQAVIQPSSMTQVMDSHSLPRTMTGQPLHAQQLQQLLAFQQQQQQAQLAQQRATLPVTPHVYRLVPSPVQVKVVQEKDPFVYVQPEVRRTAELDAAILERIQQRALFVAPPVGRLRTPQACERCRKRKTKCSGDKPMCKRCKKNGYECEYVWEHRANKTRKAVAEREEAARFAEEGAALAQAMRDRDRAELDAISPTGSQAVSRSSSAVSLQQPEFSEAKASMSCGACLSDMVDCAACVEESKALGQMQHLATTQRPRSTAFTMASPAPKPAIRNYQPEMSQQLYAALSQTLAQQAVDREMSNSPDIPLASLMPHLSRGPSSSSSTSGAQSGARTPADYFALPRATQPAQGGPYSPATENMMKISESMAMANLDAFEVSGGMYPSSSGLTAEDVLYGGDGECGLQFGDIFHPFDAL</sequence>
<dbReference type="PROSITE" id="PS50048">
    <property type="entry name" value="ZN2_CY6_FUNGAL_2"/>
    <property type="match status" value="1"/>
</dbReference>